<sequence>MEGEGSMNDSKQLFYLKLAFLATEPPNCILSLAIEAGGGSITPQVQNFIVKECLGETMKETTANNRAYIRGILQKIISFVEASSVSVVDCLYEELAHYLTTGKEDLQGINHRICREISFLSSDLNGKDCSNSVNLVASLLCSSNMLEGDTGCSLWPSSLFLSEFILSYPEIFTNKSCFEVGSGVGLVGIALNHVGASKVTLTDGDLSSLENMKANLELNKLCLNVASDITCPSDQKVECRHLAWELATKAELKDQQPDIVLGADIIYNPECIPHLVRVFSNLLEEKSFGEVKKEAPVAYIATIIRNLDTFNYFLNVACESRLSVVDITSNTNVPNLLPYMCTYDRSSVHLLKVSVSE</sequence>
<dbReference type="Pfam" id="PF10294">
    <property type="entry name" value="Methyltransf_16"/>
    <property type="match status" value="1"/>
</dbReference>
<evidence type="ECO:0008006" key="3">
    <source>
        <dbReference type="Google" id="ProtNLM"/>
    </source>
</evidence>
<dbReference type="PANTHER" id="PTHR14614:SF130">
    <property type="entry name" value="PROTEIN-LYSINE N-METHYLTRANSFERASE EEF2KMT"/>
    <property type="match status" value="1"/>
</dbReference>
<protein>
    <recommendedName>
        <fullName evidence="3">FAM86 N-terminal domain-containing protein</fullName>
    </recommendedName>
</protein>
<dbReference type="Proteomes" id="UP001210211">
    <property type="component" value="Unassembled WGS sequence"/>
</dbReference>
<dbReference type="FunFam" id="3.40.50.150:FF:000793">
    <property type="entry name" value="FACT complex subunit SPT16"/>
    <property type="match status" value="1"/>
</dbReference>
<evidence type="ECO:0000313" key="1">
    <source>
        <dbReference type="EMBL" id="KAJ3704417.1"/>
    </source>
</evidence>
<evidence type="ECO:0000313" key="2">
    <source>
        <dbReference type="Proteomes" id="UP001210211"/>
    </source>
</evidence>
<organism evidence="1 2">
    <name type="scientific">Rhynchospora tenuis</name>
    <dbReference type="NCBI Taxonomy" id="198213"/>
    <lineage>
        <taxon>Eukaryota</taxon>
        <taxon>Viridiplantae</taxon>
        <taxon>Streptophyta</taxon>
        <taxon>Embryophyta</taxon>
        <taxon>Tracheophyta</taxon>
        <taxon>Spermatophyta</taxon>
        <taxon>Magnoliopsida</taxon>
        <taxon>Liliopsida</taxon>
        <taxon>Poales</taxon>
        <taxon>Cyperaceae</taxon>
        <taxon>Cyperoideae</taxon>
        <taxon>Rhynchosporeae</taxon>
        <taxon>Rhynchospora</taxon>
    </lineage>
</organism>
<proteinExistence type="predicted"/>
<accession>A0AAD5ZUQ7</accession>
<comment type="caution">
    <text evidence="1">The sequence shown here is derived from an EMBL/GenBank/DDBJ whole genome shotgun (WGS) entry which is preliminary data.</text>
</comment>
<name>A0AAD5ZUQ7_9POAL</name>
<dbReference type="AlphaFoldDB" id="A0AAD5ZUQ7"/>
<dbReference type="SUPFAM" id="SSF53335">
    <property type="entry name" value="S-adenosyl-L-methionine-dependent methyltransferases"/>
    <property type="match status" value="1"/>
</dbReference>
<keyword evidence="2" id="KW-1185">Reference proteome</keyword>
<dbReference type="PANTHER" id="PTHR14614">
    <property type="entry name" value="HEPATOCELLULAR CARCINOMA-ASSOCIATED ANTIGEN"/>
    <property type="match status" value="1"/>
</dbReference>
<dbReference type="InterPro" id="IPR019410">
    <property type="entry name" value="Methyltransf_16"/>
</dbReference>
<reference evidence="1 2" key="1">
    <citation type="journal article" date="2022" name="Cell">
        <title>Repeat-based holocentromeres influence genome architecture and karyotype evolution.</title>
        <authorList>
            <person name="Hofstatter P.G."/>
            <person name="Thangavel G."/>
            <person name="Lux T."/>
            <person name="Neumann P."/>
            <person name="Vondrak T."/>
            <person name="Novak P."/>
            <person name="Zhang M."/>
            <person name="Costa L."/>
            <person name="Castellani M."/>
            <person name="Scott A."/>
            <person name="Toegelov H."/>
            <person name="Fuchs J."/>
            <person name="Mata-Sucre Y."/>
            <person name="Dias Y."/>
            <person name="Vanzela A.L.L."/>
            <person name="Huettel B."/>
            <person name="Almeida C.C.S."/>
            <person name="Simkova H."/>
            <person name="Souza G."/>
            <person name="Pedrosa-Harand A."/>
            <person name="Macas J."/>
            <person name="Mayer K.F.X."/>
            <person name="Houben A."/>
            <person name="Marques A."/>
        </authorList>
    </citation>
    <scope>NUCLEOTIDE SEQUENCE [LARGE SCALE GENOMIC DNA]</scope>
    <source>
        <strain evidence="1">RhyTen1mFocal</strain>
    </source>
</reference>
<gene>
    <name evidence="1" type="ORF">LUZ61_008122</name>
</gene>
<dbReference type="Gene3D" id="3.40.50.150">
    <property type="entry name" value="Vaccinia Virus protein VP39"/>
    <property type="match status" value="1"/>
</dbReference>
<dbReference type="EMBL" id="JAMRDG010000001">
    <property type="protein sequence ID" value="KAJ3704417.1"/>
    <property type="molecule type" value="Genomic_DNA"/>
</dbReference>
<dbReference type="InterPro" id="IPR029063">
    <property type="entry name" value="SAM-dependent_MTases_sf"/>
</dbReference>